<evidence type="ECO:0000256" key="3">
    <source>
        <dbReference type="ARBA" id="ARBA00022475"/>
    </source>
</evidence>
<dbReference type="STRING" id="1860122.A9404_04510"/>
<keyword evidence="9" id="KW-1185">Reference proteome</keyword>
<dbReference type="GO" id="GO:0005886">
    <property type="term" value="C:plasma membrane"/>
    <property type="evidence" value="ECO:0007669"/>
    <property type="project" value="UniProtKB-SubCell"/>
</dbReference>
<evidence type="ECO:0000256" key="5">
    <source>
        <dbReference type="ARBA" id="ARBA00022989"/>
    </source>
</evidence>
<keyword evidence="4 7" id="KW-0812">Transmembrane</keyword>
<organism evidence="8 9">
    <name type="scientific">Halothiobacillus diazotrophicus</name>
    <dbReference type="NCBI Taxonomy" id="1860122"/>
    <lineage>
        <taxon>Bacteria</taxon>
        <taxon>Pseudomonadati</taxon>
        <taxon>Pseudomonadota</taxon>
        <taxon>Gammaproteobacteria</taxon>
        <taxon>Chromatiales</taxon>
        <taxon>Halothiobacillaceae</taxon>
        <taxon>Halothiobacillus</taxon>
    </lineage>
</organism>
<gene>
    <name evidence="8" type="ORF">A9404_04510</name>
</gene>
<evidence type="ECO:0000256" key="7">
    <source>
        <dbReference type="SAM" id="Phobius"/>
    </source>
</evidence>
<proteinExistence type="inferred from homology"/>
<protein>
    <recommendedName>
        <fullName evidence="10">Na+/H+ antiporter subunit E</fullName>
    </recommendedName>
</protein>
<evidence type="ECO:0000313" key="9">
    <source>
        <dbReference type="Proteomes" id="UP000078596"/>
    </source>
</evidence>
<keyword evidence="3" id="KW-1003">Cell membrane</keyword>
<dbReference type="AlphaFoldDB" id="A0A191ZFV1"/>
<accession>A0A191ZFV1</accession>
<keyword evidence="6 7" id="KW-0472">Membrane</keyword>
<evidence type="ECO:0000256" key="2">
    <source>
        <dbReference type="ARBA" id="ARBA00006228"/>
    </source>
</evidence>
<sequence>MNAFLKKILPRPLLSLSLALLWLLLNNSLSTGQILLGLLIGLAIPPALGPRDTAPLPIRRPVALLGYVLLVIRDIVVANFIVARQVLGRNAALKSQFLIVPLSVRHPTAISLFASTITLTPGTVSCEIAADRSHLIVHALHTDDADDEIAGMKDRYERRIQRIFGETEDTSMKGAHS</sequence>
<comment type="similarity">
    <text evidence="2">Belongs to the CPA3 antiporters (TC 2.A.63) subunit E family.</text>
</comment>
<evidence type="ECO:0000256" key="1">
    <source>
        <dbReference type="ARBA" id="ARBA00004651"/>
    </source>
</evidence>
<dbReference type="Proteomes" id="UP000078596">
    <property type="component" value="Chromosome"/>
</dbReference>
<reference evidence="8 9" key="1">
    <citation type="submission" date="2016-06" db="EMBL/GenBank/DDBJ databases">
        <title>Insight into the functional genes involving in sulfur oxidation in Pearl River water.</title>
        <authorList>
            <person name="Luo J."/>
            <person name="Tan X."/>
            <person name="Lin W."/>
        </authorList>
    </citation>
    <scope>NUCLEOTIDE SEQUENCE [LARGE SCALE GENOMIC DNA]</scope>
    <source>
        <strain evidence="8 9">LS2</strain>
    </source>
</reference>
<dbReference type="PANTHER" id="PTHR34584:SF1">
    <property type="entry name" value="NA(+)_H(+) ANTIPORTER SUBUNIT E1"/>
    <property type="match status" value="1"/>
</dbReference>
<name>A0A191ZFV1_9GAMM</name>
<dbReference type="KEGG" id="haz:A9404_04510"/>
<feature type="transmembrane region" description="Helical" evidence="7">
    <location>
        <begin position="67"/>
        <end position="87"/>
    </location>
</feature>
<dbReference type="PIRSF" id="PIRSF019239">
    <property type="entry name" value="MrpE"/>
    <property type="match status" value="1"/>
</dbReference>
<dbReference type="OrthoDB" id="9807187at2"/>
<evidence type="ECO:0008006" key="10">
    <source>
        <dbReference type="Google" id="ProtNLM"/>
    </source>
</evidence>
<evidence type="ECO:0000256" key="6">
    <source>
        <dbReference type="ARBA" id="ARBA00023136"/>
    </source>
</evidence>
<dbReference type="InterPro" id="IPR002758">
    <property type="entry name" value="Cation_antiport_E"/>
</dbReference>
<keyword evidence="5 7" id="KW-1133">Transmembrane helix</keyword>
<dbReference type="EMBL" id="CP016027">
    <property type="protein sequence ID" value="ANJ66735.1"/>
    <property type="molecule type" value="Genomic_DNA"/>
</dbReference>
<dbReference type="RefSeq" id="WP_066099074.1">
    <property type="nucleotide sequence ID" value="NZ_CP016027.1"/>
</dbReference>
<evidence type="ECO:0000313" key="8">
    <source>
        <dbReference type="EMBL" id="ANJ66735.1"/>
    </source>
</evidence>
<evidence type="ECO:0000256" key="4">
    <source>
        <dbReference type="ARBA" id="ARBA00022692"/>
    </source>
</evidence>
<dbReference type="Pfam" id="PF01899">
    <property type="entry name" value="MNHE"/>
    <property type="match status" value="1"/>
</dbReference>
<dbReference type="NCBIfam" id="NF006518">
    <property type="entry name" value="PRK08965.1-2"/>
    <property type="match status" value="1"/>
</dbReference>
<dbReference type="GO" id="GO:0008324">
    <property type="term" value="F:monoatomic cation transmembrane transporter activity"/>
    <property type="evidence" value="ECO:0007669"/>
    <property type="project" value="InterPro"/>
</dbReference>
<dbReference type="PANTHER" id="PTHR34584">
    <property type="entry name" value="NA(+)/H(+) ANTIPORTER SUBUNIT E1"/>
    <property type="match status" value="1"/>
</dbReference>
<comment type="subcellular location">
    <subcellularLocation>
        <location evidence="1">Cell membrane</location>
        <topology evidence="1">Multi-pass membrane protein</topology>
    </subcellularLocation>
</comment>